<sequence length="202" mass="23582">MNKAKYYIKILIFSISILGFLDLLINPKSIGFLNSNLNLLTSLLTIFGLTILTAKEILKTRFKISEKVLNGIKIVLLILFLIYLNVFLKQFNFEQNVEYIIVFYHTLPIIYILNDLITEKIKPKYFAILGIIFLIPTLIYFGFIYEAYEAYSEDGTPMIFVHQRIRNWICYVGITLILTSIIRKKLTTTPYKNNCGFVLKQR</sequence>
<keyword evidence="1" id="KW-1133">Transmembrane helix</keyword>
<feature type="transmembrane region" description="Helical" evidence="1">
    <location>
        <begin position="165"/>
        <end position="182"/>
    </location>
</feature>
<protein>
    <recommendedName>
        <fullName evidence="4">FAR-17a/AIG1-like protein</fullName>
    </recommendedName>
</protein>
<reference evidence="3" key="1">
    <citation type="journal article" date="2019" name="Int. J. Syst. Evol. Microbiol.">
        <title>The Global Catalogue of Microorganisms (GCM) 10K type strain sequencing project: providing services to taxonomists for standard genome sequencing and annotation.</title>
        <authorList>
            <consortium name="The Broad Institute Genomics Platform"/>
            <consortium name="The Broad Institute Genome Sequencing Center for Infectious Disease"/>
            <person name="Wu L."/>
            <person name="Ma J."/>
        </authorList>
    </citation>
    <scope>NUCLEOTIDE SEQUENCE [LARGE SCALE GENOMIC DNA]</scope>
    <source>
        <strain evidence="3">CCUG 62414</strain>
    </source>
</reference>
<evidence type="ECO:0000313" key="2">
    <source>
        <dbReference type="EMBL" id="MFD0990745.1"/>
    </source>
</evidence>
<organism evidence="2 3">
    <name type="scientific">Mariniflexile jejuense</name>
    <dbReference type="NCBI Taxonomy" id="1173582"/>
    <lineage>
        <taxon>Bacteria</taxon>
        <taxon>Pseudomonadati</taxon>
        <taxon>Bacteroidota</taxon>
        <taxon>Flavobacteriia</taxon>
        <taxon>Flavobacteriales</taxon>
        <taxon>Flavobacteriaceae</taxon>
        <taxon>Mariniflexile</taxon>
    </lineage>
</organism>
<feature type="transmembrane region" description="Helical" evidence="1">
    <location>
        <begin position="125"/>
        <end position="145"/>
    </location>
</feature>
<keyword evidence="1" id="KW-0472">Membrane</keyword>
<feature type="transmembrane region" description="Helical" evidence="1">
    <location>
        <begin position="7"/>
        <end position="25"/>
    </location>
</feature>
<dbReference type="Proteomes" id="UP001597061">
    <property type="component" value="Unassembled WGS sequence"/>
</dbReference>
<keyword evidence="3" id="KW-1185">Reference proteome</keyword>
<evidence type="ECO:0000313" key="3">
    <source>
        <dbReference type="Proteomes" id="UP001597061"/>
    </source>
</evidence>
<dbReference type="EMBL" id="JBHTJI010000011">
    <property type="protein sequence ID" value="MFD0990745.1"/>
    <property type="molecule type" value="Genomic_DNA"/>
</dbReference>
<evidence type="ECO:0008006" key="4">
    <source>
        <dbReference type="Google" id="ProtNLM"/>
    </source>
</evidence>
<accession>A0ABW3JKT7</accession>
<dbReference type="RefSeq" id="WP_379926389.1">
    <property type="nucleotide sequence ID" value="NZ_JBHTJI010000011.1"/>
</dbReference>
<keyword evidence="1" id="KW-0812">Transmembrane</keyword>
<evidence type="ECO:0000256" key="1">
    <source>
        <dbReference type="SAM" id="Phobius"/>
    </source>
</evidence>
<proteinExistence type="predicted"/>
<feature type="transmembrane region" description="Helical" evidence="1">
    <location>
        <begin position="74"/>
        <end position="91"/>
    </location>
</feature>
<feature type="transmembrane region" description="Helical" evidence="1">
    <location>
        <begin position="97"/>
        <end position="113"/>
    </location>
</feature>
<feature type="transmembrane region" description="Helical" evidence="1">
    <location>
        <begin position="37"/>
        <end position="54"/>
    </location>
</feature>
<comment type="caution">
    <text evidence="2">The sequence shown here is derived from an EMBL/GenBank/DDBJ whole genome shotgun (WGS) entry which is preliminary data.</text>
</comment>
<name>A0ABW3JKT7_9FLAO</name>
<gene>
    <name evidence="2" type="ORF">ACFQ1R_11605</name>
</gene>